<evidence type="ECO:0000313" key="2">
    <source>
        <dbReference type="EMBL" id="OXA47523.1"/>
    </source>
</evidence>
<sequence>MSKISIEMTSLLTSPGFWDALQLYVKLHEKMGLVNLKFCPSQKKLGVKVVSKMATILLQSQTVFVIMHTVFCYVSILVQFTGGREAKDSLVKVGRTFLTFYFATLASCMLATSIGLSFRQDIMCNMINAIPSLEDRIAYVCIDSAHHLKRKKLLELGLLTSLKLIYPIISIITSVILFFELDPAISLFSKLHHLTFPAPIILFILRLVIINVVAADIIKSTWFMLIICLLGLSVATEGLTRLQSITTQTTSHKVIRTYREMFVWMNYINQEYCNFAIPPLICFGMGILILANYGTIQLYGALPAPLYALMPITSLIGLPFVVVVLPQGSMVHVVAIKFKQRLRWKLRLKYEQRLFLSLRTIAVNIGPFGKVDKECVVTIFTNLVMYTANLLLSFKYSH</sequence>
<gene>
    <name evidence="2" type="ORF">Fcan01_17954</name>
</gene>
<name>A0A226DQQ0_FOLCA</name>
<keyword evidence="1" id="KW-1133">Transmembrane helix</keyword>
<evidence type="ECO:0008006" key="4">
    <source>
        <dbReference type="Google" id="ProtNLM"/>
    </source>
</evidence>
<protein>
    <recommendedName>
        <fullName evidence="4">Gustatory receptor</fullName>
    </recommendedName>
</protein>
<feature type="transmembrane region" description="Helical" evidence="1">
    <location>
        <begin position="53"/>
        <end position="78"/>
    </location>
</feature>
<dbReference type="AlphaFoldDB" id="A0A226DQQ0"/>
<feature type="transmembrane region" description="Helical" evidence="1">
    <location>
        <begin position="275"/>
        <end position="296"/>
    </location>
</feature>
<keyword evidence="1" id="KW-0812">Transmembrane</keyword>
<proteinExistence type="predicted"/>
<accession>A0A226DQQ0</accession>
<keyword evidence="3" id="KW-1185">Reference proteome</keyword>
<evidence type="ECO:0000256" key="1">
    <source>
        <dbReference type="SAM" id="Phobius"/>
    </source>
</evidence>
<feature type="transmembrane region" description="Helical" evidence="1">
    <location>
        <begin position="316"/>
        <end position="338"/>
    </location>
</feature>
<dbReference type="Proteomes" id="UP000198287">
    <property type="component" value="Unassembled WGS sequence"/>
</dbReference>
<reference evidence="2 3" key="1">
    <citation type="submission" date="2015-12" db="EMBL/GenBank/DDBJ databases">
        <title>The genome of Folsomia candida.</title>
        <authorList>
            <person name="Faddeeva A."/>
            <person name="Derks M.F."/>
            <person name="Anvar Y."/>
            <person name="Smit S."/>
            <person name="Van Straalen N."/>
            <person name="Roelofs D."/>
        </authorList>
    </citation>
    <scope>NUCLEOTIDE SEQUENCE [LARGE SCALE GENOMIC DNA]</scope>
    <source>
        <strain evidence="2 3">VU population</strain>
        <tissue evidence="2">Whole body</tissue>
    </source>
</reference>
<organism evidence="2 3">
    <name type="scientific">Folsomia candida</name>
    <name type="common">Springtail</name>
    <dbReference type="NCBI Taxonomy" id="158441"/>
    <lineage>
        <taxon>Eukaryota</taxon>
        <taxon>Metazoa</taxon>
        <taxon>Ecdysozoa</taxon>
        <taxon>Arthropoda</taxon>
        <taxon>Hexapoda</taxon>
        <taxon>Collembola</taxon>
        <taxon>Entomobryomorpha</taxon>
        <taxon>Isotomoidea</taxon>
        <taxon>Isotomidae</taxon>
        <taxon>Proisotominae</taxon>
        <taxon>Folsomia</taxon>
    </lineage>
</organism>
<comment type="caution">
    <text evidence="2">The sequence shown here is derived from an EMBL/GenBank/DDBJ whole genome shotgun (WGS) entry which is preliminary data.</text>
</comment>
<feature type="transmembrane region" description="Helical" evidence="1">
    <location>
        <begin position="98"/>
        <end position="118"/>
    </location>
</feature>
<keyword evidence="1" id="KW-0472">Membrane</keyword>
<feature type="transmembrane region" description="Helical" evidence="1">
    <location>
        <begin position="199"/>
        <end position="232"/>
    </location>
</feature>
<dbReference type="EMBL" id="LNIX01000013">
    <property type="protein sequence ID" value="OXA47523.1"/>
    <property type="molecule type" value="Genomic_DNA"/>
</dbReference>
<feature type="transmembrane region" description="Helical" evidence="1">
    <location>
        <begin position="156"/>
        <end position="179"/>
    </location>
</feature>
<evidence type="ECO:0000313" key="3">
    <source>
        <dbReference type="Proteomes" id="UP000198287"/>
    </source>
</evidence>